<feature type="signal peptide" evidence="1">
    <location>
        <begin position="1"/>
        <end position="23"/>
    </location>
</feature>
<organism evidence="3 4">
    <name type="scientific">Agrococcus jenensis</name>
    <dbReference type="NCBI Taxonomy" id="46353"/>
    <lineage>
        <taxon>Bacteria</taxon>
        <taxon>Bacillati</taxon>
        <taxon>Actinomycetota</taxon>
        <taxon>Actinomycetes</taxon>
        <taxon>Micrococcales</taxon>
        <taxon>Microbacteriaceae</taxon>
        <taxon>Agrococcus</taxon>
    </lineage>
</organism>
<evidence type="ECO:0000256" key="1">
    <source>
        <dbReference type="SAM" id="SignalP"/>
    </source>
</evidence>
<evidence type="ECO:0000313" key="4">
    <source>
        <dbReference type="Proteomes" id="UP000275456"/>
    </source>
</evidence>
<gene>
    <name evidence="3" type="ORF">EDD26_2851</name>
</gene>
<dbReference type="AlphaFoldDB" id="A0A3N2AWX9"/>
<dbReference type="PROSITE" id="PS51257">
    <property type="entry name" value="PROKAR_LIPOPROTEIN"/>
    <property type="match status" value="1"/>
</dbReference>
<keyword evidence="1" id="KW-0732">Signal</keyword>
<dbReference type="InterPro" id="IPR007210">
    <property type="entry name" value="ABC_Gly_betaine_transp_sub-bd"/>
</dbReference>
<dbReference type="SUPFAM" id="SSF53850">
    <property type="entry name" value="Periplasmic binding protein-like II"/>
    <property type="match status" value="1"/>
</dbReference>
<dbReference type="Pfam" id="PF04069">
    <property type="entry name" value="OpuAC"/>
    <property type="match status" value="1"/>
</dbReference>
<dbReference type="OrthoDB" id="9781705at2"/>
<evidence type="ECO:0000259" key="2">
    <source>
        <dbReference type="Pfam" id="PF04069"/>
    </source>
</evidence>
<keyword evidence="4" id="KW-1185">Reference proteome</keyword>
<feature type="chain" id="PRO_5039474214" evidence="1">
    <location>
        <begin position="24"/>
        <end position="311"/>
    </location>
</feature>
<dbReference type="CDD" id="cd13606">
    <property type="entry name" value="PBP2_ProX_like"/>
    <property type="match status" value="1"/>
</dbReference>
<dbReference type="EMBL" id="RKHJ01000001">
    <property type="protein sequence ID" value="ROR67438.1"/>
    <property type="molecule type" value="Genomic_DNA"/>
</dbReference>
<dbReference type="Proteomes" id="UP000275456">
    <property type="component" value="Unassembled WGS sequence"/>
</dbReference>
<reference evidence="3 4" key="1">
    <citation type="submission" date="2018-11" db="EMBL/GenBank/DDBJ databases">
        <title>Sequencing the genomes of 1000 actinobacteria strains.</title>
        <authorList>
            <person name="Klenk H.-P."/>
        </authorList>
    </citation>
    <scope>NUCLEOTIDE SEQUENCE [LARGE SCALE GENOMIC DNA]</scope>
    <source>
        <strain evidence="3 4">DSM 9580</strain>
    </source>
</reference>
<name>A0A3N2AWX9_9MICO</name>
<protein>
    <submittedName>
        <fullName evidence="3">Osmoprotectant transport system substrate-binding protein</fullName>
    </submittedName>
</protein>
<dbReference type="Gene3D" id="3.40.190.120">
    <property type="entry name" value="Osmoprotection protein (prox), domain 2"/>
    <property type="match status" value="1"/>
</dbReference>
<dbReference type="Gene3D" id="3.40.190.10">
    <property type="entry name" value="Periplasmic binding protein-like II"/>
    <property type="match status" value="1"/>
</dbReference>
<accession>A0A3N2AWX9</accession>
<dbReference type="RefSeq" id="WP_123698299.1">
    <property type="nucleotide sequence ID" value="NZ_RKHJ01000001.1"/>
</dbReference>
<comment type="caution">
    <text evidence="3">The sequence shown here is derived from an EMBL/GenBank/DDBJ whole genome shotgun (WGS) entry which is preliminary data.</text>
</comment>
<evidence type="ECO:0000313" key="3">
    <source>
        <dbReference type="EMBL" id="ROR67438.1"/>
    </source>
</evidence>
<dbReference type="GO" id="GO:0043190">
    <property type="term" value="C:ATP-binding cassette (ABC) transporter complex"/>
    <property type="evidence" value="ECO:0007669"/>
    <property type="project" value="InterPro"/>
</dbReference>
<feature type="domain" description="ABC-type glycine betaine transport system substrate-binding" evidence="2">
    <location>
        <begin position="47"/>
        <end position="306"/>
    </location>
</feature>
<dbReference type="GO" id="GO:0022857">
    <property type="term" value="F:transmembrane transporter activity"/>
    <property type="evidence" value="ECO:0007669"/>
    <property type="project" value="InterPro"/>
</dbReference>
<proteinExistence type="predicted"/>
<sequence>MTTPIRRTGLALAALGTAGVVLAGCSSADPLEESPTTAPSGSGESTTLVVGSQDYYSNEIIAELYAQGLEDAGYTIDRQLRIGQREVYLPEIESGSIDLFPEYTGPLLQVWADAPEERESDEVYAALTEAAPEGITVLDQAPATDQDSYVVTREFAEQYDLTTVADLANVDVPLTMGANSEAETRPNGPQGLADVYGIEVGFTPIEDGGGPLTVRALQDGDVQLAILYTAQPEIAENDLVVLEDTEGLFLSSNVVPVASDRVDEEAQAVVNEISAALTSEELIELNRRSTVDQSPAADIAATWLEEQGLLG</sequence>